<name>A0A838CY16_9BACI</name>
<gene>
    <name evidence="1" type="ORF">H0266_18220</name>
</gene>
<proteinExistence type="predicted"/>
<dbReference type="AlphaFoldDB" id="A0A838CY16"/>
<reference evidence="1 2" key="1">
    <citation type="journal article" date="2004" name="Extremophiles">
        <title>Halobacillus locisalis sp. nov., a halophilic bacterium isolated from a marine solar saltern of the Yellow Sea in Korea.</title>
        <authorList>
            <person name="Yoon J.H."/>
            <person name="Kang K.H."/>
            <person name="Oh T.K."/>
            <person name="Park Y.H."/>
        </authorList>
    </citation>
    <scope>NUCLEOTIDE SEQUENCE [LARGE SCALE GENOMIC DNA]</scope>
    <source>
        <strain evidence="1 2">KCTC 3788</strain>
    </source>
</reference>
<dbReference type="Proteomes" id="UP000571017">
    <property type="component" value="Unassembled WGS sequence"/>
</dbReference>
<dbReference type="EMBL" id="JACEFG010000005">
    <property type="protein sequence ID" value="MBA2176818.1"/>
    <property type="molecule type" value="Genomic_DNA"/>
</dbReference>
<evidence type="ECO:0000313" key="1">
    <source>
        <dbReference type="EMBL" id="MBA2176818.1"/>
    </source>
</evidence>
<comment type="caution">
    <text evidence="1">The sequence shown here is derived from an EMBL/GenBank/DDBJ whole genome shotgun (WGS) entry which is preliminary data.</text>
</comment>
<sequence length="68" mass="7923">MNTNQELNYIGAIVSDYQLAESEIISFAKREGMQSLVDKWREEKITLQRKLDVSAMLRDLFNNIKSDN</sequence>
<organism evidence="1 2">
    <name type="scientific">Halobacillus locisalis</name>
    <dbReference type="NCBI Taxonomy" id="220753"/>
    <lineage>
        <taxon>Bacteria</taxon>
        <taxon>Bacillati</taxon>
        <taxon>Bacillota</taxon>
        <taxon>Bacilli</taxon>
        <taxon>Bacillales</taxon>
        <taxon>Bacillaceae</taxon>
        <taxon>Halobacillus</taxon>
    </lineage>
</organism>
<evidence type="ECO:0000313" key="2">
    <source>
        <dbReference type="Proteomes" id="UP000571017"/>
    </source>
</evidence>
<keyword evidence="2" id="KW-1185">Reference proteome</keyword>
<protein>
    <submittedName>
        <fullName evidence="1">Uncharacterized protein</fullName>
    </submittedName>
</protein>
<accession>A0A838CY16</accession>
<dbReference type="RefSeq" id="WP_181473879.1">
    <property type="nucleotide sequence ID" value="NZ_JACEFG010000005.1"/>
</dbReference>